<reference evidence="6" key="1">
    <citation type="submission" date="2023-07" db="EMBL/GenBank/DDBJ databases">
        <title>Genomic Encyclopedia of Type Strains, Phase IV (KMG-IV): sequencing the most valuable type-strain genomes for metagenomic binning, comparative biology and taxonomic classification.</title>
        <authorList>
            <person name="Goeker M."/>
        </authorList>
    </citation>
    <scope>NUCLEOTIDE SEQUENCE</scope>
    <source>
        <strain evidence="6">DSM 23947</strain>
    </source>
</reference>
<evidence type="ECO:0008006" key="8">
    <source>
        <dbReference type="Google" id="ProtNLM"/>
    </source>
</evidence>
<dbReference type="AlphaFoldDB" id="A0AAJ1WIT1"/>
<evidence type="ECO:0000256" key="2">
    <source>
        <dbReference type="ARBA" id="ARBA00005278"/>
    </source>
</evidence>
<protein>
    <recommendedName>
        <fullName evidence="8">Spore germination protein</fullName>
    </recommendedName>
</protein>
<name>A0AAJ1WIT1_9BACI</name>
<keyword evidence="5" id="KW-1133">Transmembrane helix</keyword>
<dbReference type="RefSeq" id="WP_307256633.1">
    <property type="nucleotide sequence ID" value="NZ_JAUSUC010000009.1"/>
</dbReference>
<evidence type="ECO:0000313" key="7">
    <source>
        <dbReference type="Proteomes" id="UP001237207"/>
    </source>
</evidence>
<dbReference type="InterPro" id="IPR050768">
    <property type="entry name" value="UPF0353/GerABKA_families"/>
</dbReference>
<dbReference type="Pfam" id="PF03323">
    <property type="entry name" value="GerA"/>
    <property type="match status" value="1"/>
</dbReference>
<proteinExistence type="inferred from homology"/>
<evidence type="ECO:0000256" key="1">
    <source>
        <dbReference type="ARBA" id="ARBA00004141"/>
    </source>
</evidence>
<evidence type="ECO:0000256" key="5">
    <source>
        <dbReference type="SAM" id="Phobius"/>
    </source>
</evidence>
<evidence type="ECO:0000313" key="6">
    <source>
        <dbReference type="EMBL" id="MDQ0214648.1"/>
    </source>
</evidence>
<evidence type="ECO:0000256" key="3">
    <source>
        <dbReference type="ARBA" id="ARBA00023136"/>
    </source>
</evidence>
<dbReference type="EMBL" id="JAUSUC010000009">
    <property type="protein sequence ID" value="MDQ0214648.1"/>
    <property type="molecule type" value="Genomic_DNA"/>
</dbReference>
<gene>
    <name evidence="6" type="ORF">J2S13_001045</name>
</gene>
<feature type="transmembrane region" description="Helical" evidence="5">
    <location>
        <begin position="301"/>
        <end position="320"/>
    </location>
</feature>
<dbReference type="Proteomes" id="UP001237207">
    <property type="component" value="Unassembled WGS sequence"/>
</dbReference>
<dbReference type="GO" id="GO:0005886">
    <property type="term" value="C:plasma membrane"/>
    <property type="evidence" value="ECO:0007669"/>
    <property type="project" value="UniProtKB-SubCell"/>
</dbReference>
<sequence length="500" mass="56383">MKKIKKLSEVLDSQQNKSSNKQIKRLKELFESNSDVTFKPVHFVKEQQSYEVQLIYCEGMIDEQALDQRIMETLNRFFAKPSVLQLSKEYILNHLSIPSLQSIEKTEDLLSNVFNGAVVLLFQGCETLFAVNLGKKPQRQPEETNMEVAIVGPRDNFIEDITVNMALIRKRLPSNSLCSEDFIIGRRSQTKVRVLYIKDITDQQILQELRTSIHLIDIDVLFSGNQLMSLIEKKSSFFPRYDYSGRPDFAVQSLVTGRVIILIDGFPYVIITPANLFLLFKSAEDSAFPVVFNSMERLGRIMGLFIAIFVPGFWIAITAFHQNQLPISLLATVVESRRGVPLSPALEGFLMLIIFELFREAGLRLPMAIGQTLSVVGGLIIGDSAIRAGITSPSMLVVIAGSIVAGFTIVNQTLTGTVSVLRFFVLLLSSFLGFFGFFVSMFFIITYLSNIRIFGVPYLSFVTRFDIKSVLVTSFRLPWKAYAKRPSMLNPKDSTRKEGE</sequence>
<keyword evidence="5" id="KW-0812">Transmembrane</keyword>
<dbReference type="PANTHER" id="PTHR22550:SF5">
    <property type="entry name" value="LEUCINE ZIPPER PROTEIN 4"/>
    <property type="match status" value="1"/>
</dbReference>
<keyword evidence="3 4" id="KW-0472">Membrane</keyword>
<keyword evidence="7" id="KW-1185">Reference proteome</keyword>
<organism evidence="6 7">
    <name type="scientific">Oikeobacillus pervagus</name>
    <dbReference type="NCBI Taxonomy" id="1325931"/>
    <lineage>
        <taxon>Bacteria</taxon>
        <taxon>Bacillati</taxon>
        <taxon>Bacillota</taxon>
        <taxon>Bacilli</taxon>
        <taxon>Bacillales</taxon>
        <taxon>Bacillaceae</taxon>
        <taxon>Oikeobacillus</taxon>
    </lineage>
</organism>
<dbReference type="GO" id="GO:0009847">
    <property type="term" value="P:spore germination"/>
    <property type="evidence" value="ECO:0007669"/>
    <property type="project" value="UniProtKB-UniRule"/>
</dbReference>
<feature type="transmembrane region" description="Helical" evidence="5">
    <location>
        <begin position="392"/>
        <end position="411"/>
    </location>
</feature>
<comment type="similarity">
    <text evidence="2 4">Belongs to the GerABKA family.</text>
</comment>
<feature type="transmembrane region" description="Helical" evidence="5">
    <location>
        <begin position="423"/>
        <end position="448"/>
    </location>
</feature>
<dbReference type="PANTHER" id="PTHR22550">
    <property type="entry name" value="SPORE GERMINATION PROTEIN"/>
    <property type="match status" value="1"/>
</dbReference>
<dbReference type="InterPro" id="IPR004995">
    <property type="entry name" value="Spore_Ger"/>
</dbReference>
<feature type="transmembrane region" description="Helical" evidence="5">
    <location>
        <begin position="259"/>
        <end position="280"/>
    </location>
</feature>
<dbReference type="PIRSF" id="PIRSF005690">
    <property type="entry name" value="GerBA"/>
    <property type="match status" value="1"/>
</dbReference>
<accession>A0AAJ1WIT1</accession>
<comment type="caution">
    <text evidence="6">The sequence shown here is derived from an EMBL/GenBank/DDBJ whole genome shotgun (WGS) entry which is preliminary data.</text>
</comment>
<evidence type="ECO:0000256" key="4">
    <source>
        <dbReference type="PIRNR" id="PIRNR005690"/>
    </source>
</evidence>
<comment type="subcellular location">
    <subcellularLocation>
        <location evidence="4">Cell membrane</location>
    </subcellularLocation>
    <subcellularLocation>
        <location evidence="1">Membrane</location>
        <topology evidence="1">Multi-pass membrane protein</topology>
    </subcellularLocation>
</comment>